<proteinExistence type="predicted"/>
<comment type="caution">
    <text evidence="2">The sequence shown here is derived from an EMBL/GenBank/DDBJ whole genome shotgun (WGS) entry which is preliminary data.</text>
</comment>
<gene>
    <name evidence="2" type="primary">gltD_36</name>
    <name evidence="2" type="ORF">SDC9_187528</name>
</gene>
<feature type="domain" description="FAD/NAD(P)-binding" evidence="1">
    <location>
        <begin position="19"/>
        <end position="90"/>
    </location>
</feature>
<reference evidence="2" key="1">
    <citation type="submission" date="2019-08" db="EMBL/GenBank/DDBJ databases">
        <authorList>
            <person name="Kucharzyk K."/>
            <person name="Murdoch R.W."/>
            <person name="Higgins S."/>
            <person name="Loffler F."/>
        </authorList>
    </citation>
    <scope>NUCLEOTIDE SEQUENCE</scope>
</reference>
<dbReference type="InterPro" id="IPR036188">
    <property type="entry name" value="FAD/NAD-bd_sf"/>
</dbReference>
<dbReference type="SUPFAM" id="SSF51905">
    <property type="entry name" value="FAD/NAD(P)-binding domain"/>
    <property type="match status" value="1"/>
</dbReference>
<dbReference type="EMBL" id="VSSQ01096124">
    <property type="protein sequence ID" value="MPN39993.1"/>
    <property type="molecule type" value="Genomic_DNA"/>
</dbReference>
<dbReference type="PANTHER" id="PTHR42783">
    <property type="entry name" value="GLUTAMATE SYNTHASE [NADPH] SMALL CHAIN"/>
    <property type="match status" value="1"/>
</dbReference>
<evidence type="ECO:0000313" key="2">
    <source>
        <dbReference type="EMBL" id="MPN39993.1"/>
    </source>
</evidence>
<evidence type="ECO:0000259" key="1">
    <source>
        <dbReference type="Pfam" id="PF07992"/>
    </source>
</evidence>
<protein>
    <submittedName>
        <fullName evidence="2">Glutamate synthase [NADPH] small chain</fullName>
        <ecNumber evidence="2">1.4.1.13</ecNumber>
    </submittedName>
</protein>
<dbReference type="Gene3D" id="3.50.50.60">
    <property type="entry name" value="FAD/NAD(P)-binding domain"/>
    <property type="match status" value="2"/>
</dbReference>
<name>A0A645HXE1_9ZZZZ</name>
<dbReference type="EC" id="1.4.1.13" evidence="2"/>
<organism evidence="2">
    <name type="scientific">bioreactor metagenome</name>
    <dbReference type="NCBI Taxonomy" id="1076179"/>
    <lineage>
        <taxon>unclassified sequences</taxon>
        <taxon>metagenomes</taxon>
        <taxon>ecological metagenomes</taxon>
    </lineage>
</organism>
<accession>A0A645HXE1</accession>
<dbReference type="AlphaFoldDB" id="A0A645HXE1"/>
<dbReference type="GO" id="GO:0004355">
    <property type="term" value="F:glutamate synthase (NADPH) activity"/>
    <property type="evidence" value="ECO:0007669"/>
    <property type="project" value="UniProtKB-EC"/>
</dbReference>
<dbReference type="PANTHER" id="PTHR42783:SF3">
    <property type="entry name" value="GLUTAMATE SYNTHASE [NADPH] SMALL CHAIN-RELATED"/>
    <property type="match status" value="1"/>
</dbReference>
<dbReference type="Pfam" id="PF07992">
    <property type="entry name" value="Pyr_redox_2"/>
    <property type="match status" value="1"/>
</dbReference>
<dbReference type="InterPro" id="IPR023753">
    <property type="entry name" value="FAD/NAD-binding_dom"/>
</dbReference>
<keyword evidence="2" id="KW-0560">Oxidoreductase</keyword>
<sequence>MELGEPDASGRRRPVEIEGSEFTIEADTVIEAIGQGPNKVLLSAFPELKLNKRGYIEADPETGQADPDWVFAGGDIVTGAATVILAMGAGKKAAVAIDKYITEKKAAGK</sequence>